<dbReference type="Proteomes" id="UP000006701">
    <property type="component" value="Unassembled WGS sequence"/>
</dbReference>
<gene>
    <name evidence="2" type="ORF">ACLA_075430</name>
</gene>
<feature type="region of interest" description="Disordered" evidence="1">
    <location>
        <begin position="26"/>
        <end position="47"/>
    </location>
</feature>
<dbReference type="HOGENOM" id="CLU_2867248_0_0_1"/>
<dbReference type="VEuPathDB" id="FungiDB:ACLA_075430"/>
<dbReference type="RefSeq" id="XP_001275930.1">
    <property type="nucleotide sequence ID" value="XM_001275929.1"/>
</dbReference>
<name>A1C7Y3_ASPCL</name>
<proteinExistence type="predicted"/>
<evidence type="ECO:0000313" key="2">
    <source>
        <dbReference type="EMBL" id="EAW14504.1"/>
    </source>
</evidence>
<dbReference type="KEGG" id="act:ACLA_075430"/>
<sequence length="64" mass="6910">MDIPQLNLLFSIIVIITHPNLKNQSFKPNLCSKQTPNSTKMSPQNTVENTAIVKASPGGGCVVM</sequence>
<protein>
    <submittedName>
        <fullName evidence="2">Uncharacterized protein</fullName>
    </submittedName>
</protein>
<reference evidence="2 3" key="1">
    <citation type="journal article" date="2008" name="PLoS Genet.">
        <title>Genomic islands in the pathogenic filamentous fungus Aspergillus fumigatus.</title>
        <authorList>
            <person name="Fedorova N.D."/>
            <person name="Khaldi N."/>
            <person name="Joardar V.S."/>
            <person name="Maiti R."/>
            <person name="Amedeo P."/>
            <person name="Anderson M.J."/>
            <person name="Crabtree J."/>
            <person name="Silva J.C."/>
            <person name="Badger J.H."/>
            <person name="Albarraq A."/>
            <person name="Angiuoli S."/>
            <person name="Bussey H."/>
            <person name="Bowyer P."/>
            <person name="Cotty P.J."/>
            <person name="Dyer P.S."/>
            <person name="Egan A."/>
            <person name="Galens K."/>
            <person name="Fraser-Liggett C.M."/>
            <person name="Haas B.J."/>
            <person name="Inman J.M."/>
            <person name="Kent R."/>
            <person name="Lemieux S."/>
            <person name="Malavazi I."/>
            <person name="Orvis J."/>
            <person name="Roemer T."/>
            <person name="Ronning C.M."/>
            <person name="Sundaram J.P."/>
            <person name="Sutton G."/>
            <person name="Turner G."/>
            <person name="Venter J.C."/>
            <person name="White O.R."/>
            <person name="Whitty B.R."/>
            <person name="Youngman P."/>
            <person name="Wolfe K.H."/>
            <person name="Goldman G.H."/>
            <person name="Wortman J.R."/>
            <person name="Jiang B."/>
            <person name="Denning D.W."/>
            <person name="Nierman W.C."/>
        </authorList>
    </citation>
    <scope>NUCLEOTIDE SEQUENCE [LARGE SCALE GENOMIC DNA]</scope>
    <source>
        <strain evidence="3">ATCC 1007 / CBS 513.65 / DSM 816 / NCTC 3887 / NRRL 1</strain>
    </source>
</reference>
<evidence type="ECO:0000313" key="3">
    <source>
        <dbReference type="Proteomes" id="UP000006701"/>
    </source>
</evidence>
<keyword evidence="3" id="KW-1185">Reference proteome</keyword>
<dbReference type="GeneID" id="4707673"/>
<evidence type="ECO:0000256" key="1">
    <source>
        <dbReference type="SAM" id="MobiDB-lite"/>
    </source>
</evidence>
<organism evidence="2 3">
    <name type="scientific">Aspergillus clavatus (strain ATCC 1007 / CBS 513.65 / DSM 816 / NCTC 3887 / NRRL 1 / QM 1276 / 107)</name>
    <dbReference type="NCBI Taxonomy" id="344612"/>
    <lineage>
        <taxon>Eukaryota</taxon>
        <taxon>Fungi</taxon>
        <taxon>Dikarya</taxon>
        <taxon>Ascomycota</taxon>
        <taxon>Pezizomycotina</taxon>
        <taxon>Eurotiomycetes</taxon>
        <taxon>Eurotiomycetidae</taxon>
        <taxon>Eurotiales</taxon>
        <taxon>Aspergillaceae</taxon>
        <taxon>Aspergillus</taxon>
        <taxon>Aspergillus subgen. Fumigati</taxon>
    </lineage>
</organism>
<dbReference type="AlphaFoldDB" id="A1C7Y3"/>
<dbReference type="EMBL" id="DS027045">
    <property type="protein sequence ID" value="EAW14504.1"/>
    <property type="molecule type" value="Genomic_DNA"/>
</dbReference>
<accession>A1C7Y3</accession>